<organism evidence="4 7">
    <name type="scientific">Peronospora belbahrii</name>
    <dbReference type="NCBI Taxonomy" id="622444"/>
    <lineage>
        <taxon>Eukaryota</taxon>
        <taxon>Sar</taxon>
        <taxon>Stramenopiles</taxon>
        <taxon>Oomycota</taxon>
        <taxon>Peronosporomycetes</taxon>
        <taxon>Peronosporales</taxon>
        <taxon>Peronosporaceae</taxon>
        <taxon>Peronospora</taxon>
    </lineage>
</organism>
<gene>
    <name evidence="5" type="ORF">PBS001_LOCUS1198</name>
    <name evidence="4" type="ORF">PBS003_LOCUS1839</name>
</gene>
<feature type="compositionally biased region" description="Low complexity" evidence="1">
    <location>
        <begin position="108"/>
        <end position="160"/>
    </location>
</feature>
<comment type="caution">
    <text evidence="4">The sequence shown here is derived from an EMBL/GenBank/DDBJ whole genome shotgun (WGS) entry which is preliminary data.</text>
</comment>
<dbReference type="Proteomes" id="UP001158986">
    <property type="component" value="Unassembled WGS sequence"/>
</dbReference>
<keyword evidence="2" id="KW-0812">Transmembrane</keyword>
<evidence type="ECO:0000313" key="6">
    <source>
        <dbReference type="Proteomes" id="UP001158986"/>
    </source>
</evidence>
<reference evidence="4 6" key="1">
    <citation type="submission" date="2021-11" db="EMBL/GenBank/DDBJ databases">
        <authorList>
            <person name="Islam A."/>
            <person name="Islam S."/>
            <person name="Flora M.S."/>
            <person name="Rahman M."/>
            <person name="Ziaur R.M."/>
            <person name="Epstein J.H."/>
            <person name="Hassan M."/>
            <person name="Klassen M."/>
            <person name="Woodard K."/>
            <person name="Webb A."/>
            <person name="Webby R.J."/>
            <person name="El Zowalaty M.E."/>
        </authorList>
    </citation>
    <scope>NUCLEOTIDE SEQUENCE</scope>
    <source>
        <strain evidence="5">Pbs1</strain>
        <strain evidence="4">Pbs3</strain>
    </source>
</reference>
<feature type="chain" id="PRO_5043784577" evidence="3">
    <location>
        <begin position="20"/>
        <end position="341"/>
    </location>
</feature>
<feature type="signal peptide" evidence="3">
    <location>
        <begin position="1"/>
        <end position="19"/>
    </location>
</feature>
<proteinExistence type="predicted"/>
<feature type="compositionally biased region" description="Low complexity" evidence="1">
    <location>
        <begin position="234"/>
        <end position="247"/>
    </location>
</feature>
<keyword evidence="6" id="KW-1185">Reference proteome</keyword>
<accession>A0AAU9L1N7</accession>
<dbReference type="EMBL" id="CAKKTJ010000119">
    <property type="protein sequence ID" value="CAH0475003.1"/>
    <property type="molecule type" value="Genomic_DNA"/>
</dbReference>
<evidence type="ECO:0000256" key="1">
    <source>
        <dbReference type="SAM" id="MobiDB-lite"/>
    </source>
</evidence>
<protein>
    <submittedName>
        <fullName evidence="4">Uncharacterized protein</fullName>
    </submittedName>
</protein>
<feature type="compositionally biased region" description="Low complexity" evidence="1">
    <location>
        <begin position="183"/>
        <end position="193"/>
    </location>
</feature>
<dbReference type="Proteomes" id="UP001160483">
    <property type="component" value="Unassembled WGS sequence"/>
</dbReference>
<evidence type="ECO:0000256" key="2">
    <source>
        <dbReference type="SAM" id="Phobius"/>
    </source>
</evidence>
<name>A0AAU9L1N7_9STRA</name>
<keyword evidence="3" id="KW-0732">Signal</keyword>
<feature type="compositionally biased region" description="Polar residues" evidence="1">
    <location>
        <begin position="248"/>
        <end position="265"/>
    </location>
</feature>
<sequence>MWLKLVVINVLLLIQRTKGEDDCPFTVSVLDVPGVRCVPVTPCSGTYYPSGLAQGVGACPTGSSCALLPLTPIMGCAVTGRTDLVYVKTDGTLMKDGKLVTVMGDPVSTTQSPTISDSTTSSTTKRATDSSSTRYSANDSSTSKNSATDSSSTINSATDSSTRKSATDNSTNNLNNELKKNPSSSKLNGNSEGSGLGESKTKEDSNDETNATDLTLDSDGNKLRSVDNRPVTLSMSESGSDDSVGSDAANQQATFNPGSILSDGPTLSKSSLDGGLGLGAIIAIVVGCLAVVAIAAGARLLKKGKEADLATPEAAGGHEAYNNVDGGGSGGMTPKENVLLL</sequence>
<feature type="compositionally biased region" description="Polar residues" evidence="1">
    <location>
        <begin position="167"/>
        <end position="176"/>
    </location>
</feature>
<keyword evidence="2" id="KW-0472">Membrane</keyword>
<evidence type="ECO:0000313" key="4">
    <source>
        <dbReference type="EMBL" id="CAH0475003.1"/>
    </source>
</evidence>
<dbReference type="AlphaFoldDB" id="A0AAU9L1N7"/>
<keyword evidence="2" id="KW-1133">Transmembrane helix</keyword>
<evidence type="ECO:0000256" key="3">
    <source>
        <dbReference type="SAM" id="SignalP"/>
    </source>
</evidence>
<evidence type="ECO:0000313" key="7">
    <source>
        <dbReference type="Proteomes" id="UP001160483"/>
    </source>
</evidence>
<evidence type="ECO:0000313" key="5">
    <source>
        <dbReference type="EMBL" id="CAH0514448.1"/>
    </source>
</evidence>
<feature type="transmembrane region" description="Helical" evidence="2">
    <location>
        <begin position="275"/>
        <end position="296"/>
    </location>
</feature>
<dbReference type="EMBL" id="CAKLCB010000072">
    <property type="protein sequence ID" value="CAH0514448.1"/>
    <property type="molecule type" value="Genomic_DNA"/>
</dbReference>
<feature type="region of interest" description="Disordered" evidence="1">
    <location>
        <begin position="104"/>
        <end position="265"/>
    </location>
</feature>